<gene>
    <name evidence="2" type="ORF">ACJMK2_023613</name>
</gene>
<feature type="chain" id="PRO_5044885926" description="Defensin" evidence="1">
    <location>
        <begin position="24"/>
        <end position="85"/>
    </location>
</feature>
<evidence type="ECO:0000256" key="1">
    <source>
        <dbReference type="SAM" id="SignalP"/>
    </source>
</evidence>
<proteinExistence type="predicted"/>
<accession>A0ABD3T6D5</accession>
<sequence>MSSTFVMALVLLIAVIGSLSVVADWGCPFKGHFCDLHCRRDLKCKGGYCNPLTLCLKCKCDGCPYSKESIEVSRFQFEDKTRNKI</sequence>
<comment type="caution">
    <text evidence="2">The sequence shown here is derived from an EMBL/GenBank/DDBJ whole genome shotgun (WGS) entry which is preliminary data.</text>
</comment>
<dbReference type="Proteomes" id="UP001634394">
    <property type="component" value="Unassembled WGS sequence"/>
</dbReference>
<feature type="signal peptide" evidence="1">
    <location>
        <begin position="1"/>
        <end position="23"/>
    </location>
</feature>
<organism evidence="2 3">
    <name type="scientific">Sinanodonta woodiana</name>
    <name type="common">Chinese pond mussel</name>
    <name type="synonym">Anodonta woodiana</name>
    <dbReference type="NCBI Taxonomy" id="1069815"/>
    <lineage>
        <taxon>Eukaryota</taxon>
        <taxon>Metazoa</taxon>
        <taxon>Spiralia</taxon>
        <taxon>Lophotrochozoa</taxon>
        <taxon>Mollusca</taxon>
        <taxon>Bivalvia</taxon>
        <taxon>Autobranchia</taxon>
        <taxon>Heteroconchia</taxon>
        <taxon>Palaeoheterodonta</taxon>
        <taxon>Unionida</taxon>
        <taxon>Unionoidea</taxon>
        <taxon>Unionidae</taxon>
        <taxon>Unioninae</taxon>
        <taxon>Sinanodonta</taxon>
    </lineage>
</organism>
<reference evidence="2 3" key="1">
    <citation type="submission" date="2024-11" db="EMBL/GenBank/DDBJ databases">
        <title>Chromosome-level genome assembly of the freshwater bivalve Anodonta woodiana.</title>
        <authorList>
            <person name="Chen X."/>
        </authorList>
    </citation>
    <scope>NUCLEOTIDE SEQUENCE [LARGE SCALE GENOMIC DNA]</scope>
    <source>
        <strain evidence="2">MN2024</strain>
        <tissue evidence="2">Gills</tissue>
    </source>
</reference>
<keyword evidence="3" id="KW-1185">Reference proteome</keyword>
<name>A0ABD3T6D5_SINWO</name>
<keyword evidence="1" id="KW-0732">Signal</keyword>
<dbReference type="EMBL" id="JBJQND010000019">
    <property type="protein sequence ID" value="KAL3831922.1"/>
    <property type="molecule type" value="Genomic_DNA"/>
</dbReference>
<evidence type="ECO:0008006" key="4">
    <source>
        <dbReference type="Google" id="ProtNLM"/>
    </source>
</evidence>
<protein>
    <recommendedName>
        <fullName evidence="4">Defensin</fullName>
    </recommendedName>
</protein>
<evidence type="ECO:0000313" key="2">
    <source>
        <dbReference type="EMBL" id="KAL3831922.1"/>
    </source>
</evidence>
<evidence type="ECO:0000313" key="3">
    <source>
        <dbReference type="Proteomes" id="UP001634394"/>
    </source>
</evidence>
<dbReference type="AlphaFoldDB" id="A0ABD3T6D5"/>